<evidence type="ECO:0000256" key="1">
    <source>
        <dbReference type="SAM" id="SignalP"/>
    </source>
</evidence>
<dbReference type="RefSeq" id="WP_146527985.1">
    <property type="nucleotide sequence ID" value="NZ_SJPV01000006.1"/>
</dbReference>
<dbReference type="InterPro" id="IPR008928">
    <property type="entry name" value="6-hairpin_glycosidase_sf"/>
</dbReference>
<keyword evidence="5" id="KW-1185">Reference proteome</keyword>
<sequence precursor="true">MIHRLLLALLAVLAVLSTPQFGVAETPSVTFVTRPSIDQINQHYVSNRVPLVPSSLIGLPVGSVEPDGWLRVYLEKQRDGLTGNLGRISAWLQKDDNAWLSKDGKGKWGWEELPYWLKGYGEIAYRLDDPEMIAETKIWIEGALNSQRPNGDFGPDHRMNDGSRDYWANMIMLYCLQSYYEYAHDERVLDLMAKYFHYQGSVADEAMLTGYWQHMRGGDNLYSIYWLYNRTGDKSLLEVAEKMHRNTADWRMNDTLPNWHNVNVAQAFGEPATYYLQTHDPQDLQAAYNNFHEIRRRYGQVPGGMFGGDENCREGFDDPRQCVETCGMVEQMLSDELLTQITGDTFWADNCEDVAFNTYPAAVMPDFRSLRYLTGPNMVISDQQNHHPGIDNGGPFMMMNPFSSRCCQHNHSHGWPYYARNLWAATPDNGVCASMYCESKVNVKVGDGTEVTLSEQTHYPFDEQIQITVNTPKRVTFPLYMRIPAWCNDAQLSINGERINAKLSGAGYAKIDRTWNDGDKVTLRLPMQIRVRNWKQNHDSVSVDFGPLTFSLRIDEQYVKFESTSTAIGDSKWQDGVDTAAWPSWEIHPQSPWNYGLVLNADDPKRSFELLRGEWPADDFPFTLDSVPWSMRVKAKRIPQWTVDRHGLCAELQDSPVSSHQPIETVTLVPMGAARLRISAFPVIGEGERAHKWTAPAIPQPPLYDASASHVHGSDSADAMCDSLEPKRSGDQATERMTWWDHRGSEEWAQYDFAGPREVSEASVYWFDDTGKGECRVPASWKLLYRDSGEWKSVQLMDRSKYGTQQDQFNVVAFKPVTTDALRLVVKLRDGFSGGVLEWKVR</sequence>
<dbReference type="PANTHER" id="PTHR31151:SF0">
    <property type="entry name" value="PROLINE-TRNA LIGASE (DUF1680)"/>
    <property type="match status" value="1"/>
</dbReference>
<organism evidence="4 5">
    <name type="scientific">Novipirellula artificiosorum</name>
    <dbReference type="NCBI Taxonomy" id="2528016"/>
    <lineage>
        <taxon>Bacteria</taxon>
        <taxon>Pseudomonadati</taxon>
        <taxon>Planctomycetota</taxon>
        <taxon>Planctomycetia</taxon>
        <taxon>Pirellulales</taxon>
        <taxon>Pirellulaceae</taxon>
        <taxon>Novipirellula</taxon>
    </lineage>
</organism>
<evidence type="ECO:0000313" key="5">
    <source>
        <dbReference type="Proteomes" id="UP000319143"/>
    </source>
</evidence>
<feature type="signal peptide" evidence="1">
    <location>
        <begin position="1"/>
        <end position="24"/>
    </location>
</feature>
<gene>
    <name evidence="4" type="primary">hypBA2</name>
    <name evidence="4" type="ORF">Poly41_36660</name>
</gene>
<evidence type="ECO:0000313" key="4">
    <source>
        <dbReference type="EMBL" id="TWU35914.1"/>
    </source>
</evidence>
<dbReference type="InterPro" id="IPR012878">
    <property type="entry name" value="Beta-AFase-like_GH127_cat"/>
</dbReference>
<proteinExistence type="predicted"/>
<accession>A0A5C6DIK0</accession>
<dbReference type="Gene3D" id="2.60.120.260">
    <property type="entry name" value="Galactose-binding domain-like"/>
    <property type="match status" value="1"/>
</dbReference>
<protein>
    <submittedName>
        <fullName evidence="4">Beta-L-arabinobiosidase</fullName>
        <ecNumber evidence="4">3.2.1.187</ecNumber>
    </submittedName>
</protein>
<dbReference type="Pfam" id="PF20736">
    <property type="entry name" value="Glyco_hydro127M"/>
    <property type="match status" value="1"/>
</dbReference>
<comment type="caution">
    <text evidence="4">The sequence shown here is derived from an EMBL/GenBank/DDBJ whole genome shotgun (WGS) entry which is preliminary data.</text>
</comment>
<feature type="chain" id="PRO_5022846266" evidence="1">
    <location>
        <begin position="25"/>
        <end position="842"/>
    </location>
</feature>
<evidence type="ECO:0000259" key="3">
    <source>
        <dbReference type="Pfam" id="PF20736"/>
    </source>
</evidence>
<feature type="domain" description="Non-reducing end beta-L-arabinofuranosidase-like GH127 catalytic" evidence="2">
    <location>
        <begin position="113"/>
        <end position="419"/>
    </location>
</feature>
<dbReference type="EC" id="3.2.1.187" evidence="4"/>
<dbReference type="GO" id="GO:0005975">
    <property type="term" value="P:carbohydrate metabolic process"/>
    <property type="evidence" value="ECO:0007669"/>
    <property type="project" value="InterPro"/>
</dbReference>
<feature type="domain" description="Non-reducing end beta-L-arabinofuranosidase-like GH127 middle" evidence="3">
    <location>
        <begin position="431"/>
        <end position="527"/>
    </location>
</feature>
<dbReference type="InterPro" id="IPR049046">
    <property type="entry name" value="Beta-AFase-like_GH127_middle"/>
</dbReference>
<dbReference type="SUPFAM" id="SSF48208">
    <property type="entry name" value="Six-hairpin glycosidases"/>
    <property type="match status" value="1"/>
</dbReference>
<dbReference type="GO" id="GO:0016798">
    <property type="term" value="F:hydrolase activity, acting on glycosyl bonds"/>
    <property type="evidence" value="ECO:0007669"/>
    <property type="project" value="UniProtKB-KW"/>
</dbReference>
<keyword evidence="4" id="KW-0326">Glycosidase</keyword>
<dbReference type="AlphaFoldDB" id="A0A5C6DIK0"/>
<dbReference type="Pfam" id="PF07944">
    <property type="entry name" value="Beta-AFase-like_GH127_cat"/>
    <property type="match status" value="1"/>
</dbReference>
<keyword evidence="1" id="KW-0732">Signal</keyword>
<dbReference type="PANTHER" id="PTHR31151">
    <property type="entry name" value="PROLINE-TRNA LIGASE (DUF1680)"/>
    <property type="match status" value="1"/>
</dbReference>
<reference evidence="4 5" key="1">
    <citation type="submission" date="2019-02" db="EMBL/GenBank/DDBJ databases">
        <title>Deep-cultivation of Planctomycetes and their phenomic and genomic characterization uncovers novel biology.</title>
        <authorList>
            <person name="Wiegand S."/>
            <person name="Jogler M."/>
            <person name="Boedeker C."/>
            <person name="Pinto D."/>
            <person name="Vollmers J."/>
            <person name="Rivas-Marin E."/>
            <person name="Kohn T."/>
            <person name="Peeters S.H."/>
            <person name="Heuer A."/>
            <person name="Rast P."/>
            <person name="Oberbeckmann S."/>
            <person name="Bunk B."/>
            <person name="Jeske O."/>
            <person name="Meyerdierks A."/>
            <person name="Storesund J.E."/>
            <person name="Kallscheuer N."/>
            <person name="Luecker S."/>
            <person name="Lage O.M."/>
            <person name="Pohl T."/>
            <person name="Merkel B.J."/>
            <person name="Hornburger P."/>
            <person name="Mueller R.-W."/>
            <person name="Bruemmer F."/>
            <person name="Labrenz M."/>
            <person name="Spormann A.M."/>
            <person name="Op Den Camp H."/>
            <person name="Overmann J."/>
            <person name="Amann R."/>
            <person name="Jetten M.S.M."/>
            <person name="Mascher T."/>
            <person name="Medema M.H."/>
            <person name="Devos D.P."/>
            <person name="Kaster A.-K."/>
            <person name="Ovreas L."/>
            <person name="Rohde M."/>
            <person name="Galperin M.Y."/>
            <person name="Jogler C."/>
        </authorList>
    </citation>
    <scope>NUCLEOTIDE SEQUENCE [LARGE SCALE GENOMIC DNA]</scope>
    <source>
        <strain evidence="4 5">Poly41</strain>
    </source>
</reference>
<keyword evidence="4" id="KW-0378">Hydrolase</keyword>
<name>A0A5C6DIK0_9BACT</name>
<dbReference type="Proteomes" id="UP000319143">
    <property type="component" value="Unassembled WGS sequence"/>
</dbReference>
<evidence type="ECO:0000259" key="2">
    <source>
        <dbReference type="Pfam" id="PF07944"/>
    </source>
</evidence>
<dbReference type="EMBL" id="SJPV01000006">
    <property type="protein sequence ID" value="TWU35914.1"/>
    <property type="molecule type" value="Genomic_DNA"/>
</dbReference>
<dbReference type="OrthoDB" id="9757939at2"/>